<dbReference type="AlphaFoldDB" id="A0AAW8JMN1"/>
<feature type="chain" id="PRO_5043375919" evidence="1">
    <location>
        <begin position="24"/>
        <end position="442"/>
    </location>
</feature>
<feature type="signal peptide" evidence="1">
    <location>
        <begin position="1"/>
        <end position="23"/>
    </location>
</feature>
<dbReference type="InterPro" id="IPR008966">
    <property type="entry name" value="Adhesion_dom_sf"/>
</dbReference>
<dbReference type="Gene3D" id="2.60.40.1090">
    <property type="entry name" value="Fimbrial-type adhesion domain"/>
    <property type="match status" value="1"/>
</dbReference>
<name>A0AAW8JMN1_9GAMM</name>
<gene>
    <name evidence="3" type="ORF">RFH51_13855</name>
</gene>
<dbReference type="PIRSF" id="PIRSF029766">
    <property type="entry name" value="UCP029766"/>
    <property type="match status" value="1"/>
</dbReference>
<reference evidence="3" key="1">
    <citation type="submission" date="2023-08" db="EMBL/GenBank/DDBJ databases">
        <title>Emergence of clinically-relevant ST2 carbapenem-resistant Acinetobacter baumannii strains in hospital sewages in Zhejiang, East of China.</title>
        <authorList>
            <person name="Kaichao C."/>
            <person name="Zhang R."/>
        </authorList>
    </citation>
    <scope>NUCLEOTIDE SEQUENCE</scope>
    <source>
        <strain evidence="3">M-SY-60</strain>
    </source>
</reference>
<dbReference type="GO" id="GO:0007155">
    <property type="term" value="P:cell adhesion"/>
    <property type="evidence" value="ECO:0007669"/>
    <property type="project" value="InterPro"/>
</dbReference>
<dbReference type="EMBL" id="JAVIDA010000021">
    <property type="protein sequence ID" value="MDQ9072541.1"/>
    <property type="molecule type" value="Genomic_DNA"/>
</dbReference>
<dbReference type="InterPro" id="IPR000259">
    <property type="entry name" value="Adhesion_dom_fimbrial"/>
</dbReference>
<dbReference type="SUPFAM" id="SSF49401">
    <property type="entry name" value="Bacterial adhesins"/>
    <property type="match status" value="1"/>
</dbReference>
<evidence type="ECO:0000259" key="2">
    <source>
        <dbReference type="Pfam" id="PF00419"/>
    </source>
</evidence>
<feature type="domain" description="Fimbrial-type adhesion" evidence="2">
    <location>
        <begin position="265"/>
        <end position="442"/>
    </location>
</feature>
<organism evidence="3 4">
    <name type="scientific">Acinetobacter gerneri</name>
    <dbReference type="NCBI Taxonomy" id="202952"/>
    <lineage>
        <taxon>Bacteria</taxon>
        <taxon>Pseudomonadati</taxon>
        <taxon>Pseudomonadota</taxon>
        <taxon>Gammaproteobacteria</taxon>
        <taxon>Moraxellales</taxon>
        <taxon>Moraxellaceae</taxon>
        <taxon>Acinetobacter</taxon>
    </lineage>
</organism>
<sequence length="442" mass="47584">MKIKMSHFLVLGLLSALGFESQARCTLVTSINASDSYATALNFGKINLTSVYLQPVGSILGNIVVPSSNYNYGTVQDNSIIWQCDEADLPNIYFLAATNGDEPFGGHVETGLIDHLPDVYATWWQYIGLKQSISGIPLSRYWKKIPITNYEKKNGKINIRLVDIPPLEATLYRISQLPSFSRGSFCHLSMIVSGSYSSGKLPNGSNNSCNQPSAYLQLTGNSSVSFGYSARDKEGQDSNTSFSFWPYYGIPYGLNKSNTTLSNIPTCVARNATPLINFPPISQDEIKNGAIRSAILEVEVECNDAMISGTAAGQTAIGFQPSAGAYTAASTLGLLTTQGGVKYLLSDQYGTDPDIATGVGIKLFNAASNKEMNFLNQFALAGGGEDAGWYPVLQGTPYLIGSNASGHKSYMQHYRAELKAIPNTTISAGKVKSTATVLVKIQ</sequence>
<comment type="caution">
    <text evidence="3">The sequence shown here is derived from an EMBL/GenBank/DDBJ whole genome shotgun (WGS) entry which is preliminary data.</text>
</comment>
<evidence type="ECO:0000256" key="1">
    <source>
        <dbReference type="SAM" id="SignalP"/>
    </source>
</evidence>
<dbReference type="RefSeq" id="WP_308958794.1">
    <property type="nucleotide sequence ID" value="NZ_JAVICY010000014.1"/>
</dbReference>
<evidence type="ECO:0000313" key="3">
    <source>
        <dbReference type="EMBL" id="MDQ9072541.1"/>
    </source>
</evidence>
<dbReference type="InterPro" id="IPR011228">
    <property type="entry name" value="UCP029766"/>
</dbReference>
<dbReference type="InterPro" id="IPR036937">
    <property type="entry name" value="Adhesion_dom_fimbrial_sf"/>
</dbReference>
<dbReference type="Pfam" id="PF00419">
    <property type="entry name" value="Fimbrial"/>
    <property type="match status" value="1"/>
</dbReference>
<protein>
    <submittedName>
        <fullName evidence="3">Fimbrial protein</fullName>
    </submittedName>
</protein>
<accession>A0AAW8JMN1</accession>
<dbReference type="Proteomes" id="UP001243195">
    <property type="component" value="Unassembled WGS sequence"/>
</dbReference>
<dbReference type="GO" id="GO:0009289">
    <property type="term" value="C:pilus"/>
    <property type="evidence" value="ECO:0007669"/>
    <property type="project" value="InterPro"/>
</dbReference>
<keyword evidence="1" id="KW-0732">Signal</keyword>
<evidence type="ECO:0000313" key="4">
    <source>
        <dbReference type="Proteomes" id="UP001243195"/>
    </source>
</evidence>
<proteinExistence type="predicted"/>